<feature type="region of interest" description="Disordered" evidence="1">
    <location>
        <begin position="409"/>
        <end position="474"/>
    </location>
</feature>
<dbReference type="PANTHER" id="PTHR15463:SF2">
    <property type="entry name" value="SYNERGIN GAMMA"/>
    <property type="match status" value="1"/>
</dbReference>
<feature type="region of interest" description="Disordered" evidence="1">
    <location>
        <begin position="595"/>
        <end position="655"/>
    </location>
</feature>
<dbReference type="Proteomes" id="UP000283509">
    <property type="component" value="Unassembled WGS sequence"/>
</dbReference>
<feature type="compositionally biased region" description="Polar residues" evidence="1">
    <location>
        <begin position="536"/>
        <end position="571"/>
    </location>
</feature>
<feature type="domain" description="EH" evidence="2">
    <location>
        <begin position="291"/>
        <end position="388"/>
    </location>
</feature>
<dbReference type="Gene3D" id="1.10.238.10">
    <property type="entry name" value="EF-hand"/>
    <property type="match status" value="1"/>
</dbReference>
<dbReference type="InterPro" id="IPR059024">
    <property type="entry name" value="SYNRG_C"/>
</dbReference>
<dbReference type="OrthoDB" id="524326at2759"/>
<dbReference type="InterPro" id="IPR039656">
    <property type="entry name" value="SYNRG"/>
</dbReference>
<sequence length="1058" mass="112305">MSNSASNMPIRPGQMPAAGAGVRNAGPVWGLGMGMPPLGFGVVPQQPGNMMMGGQVQQMAPQVANWQQQQFMAAQQMGLSGATKKAAEEQKKMYEQIMKQRQFDEQKMRLQAFSSSKKMPVSADSMIENILGTKDAPKPKSPPAPPKKIGNEISEEKVANAKQGTAVDWSKMGDVDTLFVASQNNSVQSPASMPTGGFNGNTAPVTHMPSETTPGFQPEAPFMPAAANIQGMPAGAPLAGGPPSMPQQMASQGPPVAPSAAATPVMGVPCDPSSDQGGSGKTLTLPDWLSDKTALPAVYLQARSLVEGTEGWVDTSRAYMLLMKTGLPPPFLGVLWEMVNKTKPGHLRDQEFTALLALVALVQCGHTITSAEILSSTQEPVLPIIDHPALLPLVQDYVQQRQQQLLQQQQHQMQQQQQEGSQKQSNVTAPVGAQPNSANNVDDDEFDDFVGPPPAAVPSQVTPMNPPQGAGLPPMQASVALPTGAAGPPPVTNHKPLLPAVDKIKRMNLPELGSSPEQSPSVSFDHSHDDDFDDFQSATVMSTPLSSMTSVPAPQTLSTAPPVSSNFSSPPLLQPEKSGGSGDKYAVFRELEAPAQEDSMGSLHHQQPSNVEEPNFGDESFGDFCSSEPASLTTSVFPPIAPSGGSGGPATNNTTPVSFEVFSTPPEMIPETSTGTTADNHFEADFGVFASASMQPTDNYADIHEAMKRVEAEQKLKEASNWSDPFGEFEEAPSASTGKAMADFGSKQLQLNVCTAEEEDEDFGDFMGPDAGIGDVEGLSANHSFPRLTEALGETQSVASLELPGLEMTVGLQSSEFPGSGQSPDLFSQARNETCVEDQLRSLTLDSGIAQDVNSASSSRNALGNGATSPSAAANNVLDSFGSGLVDKYSIIREEASKNSYDEAHTGSWQRCLEGSIRLMEQARDILTNLSDPKLKSQVLATSQMQDYLANLQEVWFVCERITSSSQQVTTSTKVDELLTQAKSVWEDVKGSVDVSIPKMEGNEKDNQMSESEVCGVCLSGGGSKLTYGGHSYHPPCANLWLNCVDLLLPSLTPVTLL</sequence>
<gene>
    <name evidence="3" type="ORF">C7M84_002170</name>
</gene>
<dbReference type="AlphaFoldDB" id="A0A423TRM7"/>
<reference evidence="3 4" key="2">
    <citation type="submission" date="2019-01" db="EMBL/GenBank/DDBJ databases">
        <title>The decoding of complex shrimp genome reveals the adaptation for benthos swimmer, frequently molting mechanism and breeding impact on genome.</title>
        <authorList>
            <person name="Sun Y."/>
            <person name="Gao Y."/>
            <person name="Yu Y."/>
        </authorList>
    </citation>
    <scope>NUCLEOTIDE SEQUENCE [LARGE SCALE GENOMIC DNA]</scope>
    <source>
        <tissue evidence="3">Muscle</tissue>
    </source>
</reference>
<evidence type="ECO:0000313" key="3">
    <source>
        <dbReference type="EMBL" id="ROT79106.1"/>
    </source>
</evidence>
<dbReference type="PROSITE" id="PS50031">
    <property type="entry name" value="EH"/>
    <property type="match status" value="1"/>
</dbReference>
<dbReference type="Pfam" id="PF25999">
    <property type="entry name" value="SYNRG_C"/>
    <property type="match status" value="1"/>
</dbReference>
<dbReference type="PANTHER" id="PTHR15463">
    <property type="entry name" value="AP1 GAMMA SUBUNIT BINDING PROTEIN 1"/>
    <property type="match status" value="1"/>
</dbReference>
<dbReference type="GO" id="GO:0030130">
    <property type="term" value="C:clathrin coat of trans-Golgi network vesicle"/>
    <property type="evidence" value="ECO:0007669"/>
    <property type="project" value="TreeGrafter"/>
</dbReference>
<feature type="region of interest" description="Disordered" evidence="1">
    <location>
        <begin position="510"/>
        <end position="583"/>
    </location>
</feature>
<keyword evidence="4" id="KW-1185">Reference proteome</keyword>
<feature type="compositionally biased region" description="Low complexity" evidence="1">
    <location>
        <begin position="409"/>
        <end position="424"/>
    </location>
</feature>
<dbReference type="EMBL" id="QCYY01001288">
    <property type="protein sequence ID" value="ROT79106.1"/>
    <property type="molecule type" value="Genomic_DNA"/>
</dbReference>
<evidence type="ECO:0000313" key="4">
    <source>
        <dbReference type="Proteomes" id="UP000283509"/>
    </source>
</evidence>
<protein>
    <submittedName>
        <fullName evidence="3">Synergin gamma</fullName>
    </submittedName>
</protein>
<comment type="caution">
    <text evidence="3">The sequence shown here is derived from an EMBL/GenBank/DDBJ whole genome shotgun (WGS) entry which is preliminary data.</text>
</comment>
<feature type="region of interest" description="Disordered" evidence="1">
    <location>
        <begin position="132"/>
        <end position="151"/>
    </location>
</feature>
<dbReference type="STRING" id="6689.A0A423TRM7"/>
<dbReference type="SUPFAM" id="SSF47473">
    <property type="entry name" value="EF-hand"/>
    <property type="match status" value="1"/>
</dbReference>
<evidence type="ECO:0000259" key="2">
    <source>
        <dbReference type="PROSITE" id="PS50031"/>
    </source>
</evidence>
<accession>A0A423TRM7</accession>
<dbReference type="InterPro" id="IPR000261">
    <property type="entry name" value="EH_dom"/>
</dbReference>
<feature type="region of interest" description="Disordered" evidence="1">
    <location>
        <begin position="242"/>
        <end position="261"/>
    </location>
</feature>
<dbReference type="InterPro" id="IPR011992">
    <property type="entry name" value="EF-hand-dom_pair"/>
</dbReference>
<organism evidence="3 4">
    <name type="scientific">Penaeus vannamei</name>
    <name type="common">Whiteleg shrimp</name>
    <name type="synonym">Litopenaeus vannamei</name>
    <dbReference type="NCBI Taxonomy" id="6689"/>
    <lineage>
        <taxon>Eukaryota</taxon>
        <taxon>Metazoa</taxon>
        <taxon>Ecdysozoa</taxon>
        <taxon>Arthropoda</taxon>
        <taxon>Crustacea</taxon>
        <taxon>Multicrustacea</taxon>
        <taxon>Malacostraca</taxon>
        <taxon>Eumalacostraca</taxon>
        <taxon>Eucarida</taxon>
        <taxon>Decapoda</taxon>
        <taxon>Dendrobranchiata</taxon>
        <taxon>Penaeoidea</taxon>
        <taxon>Penaeidae</taxon>
        <taxon>Penaeus</taxon>
    </lineage>
</organism>
<evidence type="ECO:0000256" key="1">
    <source>
        <dbReference type="SAM" id="MobiDB-lite"/>
    </source>
</evidence>
<proteinExistence type="predicted"/>
<reference evidence="3 4" key="1">
    <citation type="submission" date="2018-04" db="EMBL/GenBank/DDBJ databases">
        <authorList>
            <person name="Zhang X."/>
            <person name="Yuan J."/>
            <person name="Li F."/>
            <person name="Xiang J."/>
        </authorList>
    </citation>
    <scope>NUCLEOTIDE SEQUENCE [LARGE SCALE GENOMIC DNA]</scope>
    <source>
        <tissue evidence="3">Muscle</tissue>
    </source>
</reference>
<name>A0A423TRM7_PENVA</name>